<dbReference type="Proteomes" id="UP000814176">
    <property type="component" value="Unassembled WGS sequence"/>
</dbReference>
<name>A0ABQ8JYM8_9APHY</name>
<reference evidence="3 4" key="1">
    <citation type="journal article" date="2021" name="Environ. Microbiol.">
        <title>Gene family expansions and transcriptome signatures uncover fungal adaptations to wood decay.</title>
        <authorList>
            <person name="Hage H."/>
            <person name="Miyauchi S."/>
            <person name="Viragh M."/>
            <person name="Drula E."/>
            <person name="Min B."/>
            <person name="Chaduli D."/>
            <person name="Navarro D."/>
            <person name="Favel A."/>
            <person name="Norest M."/>
            <person name="Lesage-Meessen L."/>
            <person name="Balint B."/>
            <person name="Merenyi Z."/>
            <person name="de Eugenio L."/>
            <person name="Morin E."/>
            <person name="Martinez A.T."/>
            <person name="Baldrian P."/>
            <person name="Stursova M."/>
            <person name="Martinez M.J."/>
            <person name="Novotny C."/>
            <person name="Magnuson J.K."/>
            <person name="Spatafora J.W."/>
            <person name="Maurice S."/>
            <person name="Pangilinan J."/>
            <person name="Andreopoulos W."/>
            <person name="LaButti K."/>
            <person name="Hundley H."/>
            <person name="Na H."/>
            <person name="Kuo A."/>
            <person name="Barry K."/>
            <person name="Lipzen A."/>
            <person name="Henrissat B."/>
            <person name="Riley R."/>
            <person name="Ahrendt S."/>
            <person name="Nagy L.G."/>
            <person name="Grigoriev I.V."/>
            <person name="Martin F."/>
            <person name="Rosso M.N."/>
        </authorList>
    </citation>
    <scope>NUCLEOTIDE SEQUENCE [LARGE SCALE GENOMIC DNA]</scope>
    <source>
        <strain evidence="3 4">CIRM-BRFM 1785</strain>
    </source>
</reference>
<dbReference type="RefSeq" id="XP_047772618.1">
    <property type="nucleotide sequence ID" value="XM_047925379.1"/>
</dbReference>
<keyword evidence="1" id="KW-0812">Transmembrane</keyword>
<dbReference type="GeneID" id="72006111"/>
<proteinExistence type="predicted"/>
<evidence type="ECO:0000313" key="4">
    <source>
        <dbReference type="Proteomes" id="UP000814176"/>
    </source>
</evidence>
<keyword evidence="4" id="KW-1185">Reference proteome</keyword>
<sequence>MSDSLTAAISLVIEEQYIQNCCNLAAFAMYLFDVALTLGDQIDHIWRRSFSGVTALFITLHLSTLAVYVLYIVQVPLVECQPAYITNMAYALASSVQVLTVAAVAALRIYAINGHDGRLPTLVFSLSLVSFASTLYYCVSLTTEFLPPPFNACAVYSSQRGIYSKFSIIGYACFIVAEALVLLSTWWHTYGLKKLARENNQEVSLTDLLLRDGTVYFGLMFLLEIFASIGQYVTALEGAPAFVFALEAILLSRFILNLRRVALQLVISNGRQLGAASFSAFSSRLSVSELQFDSRVLGTLGGSLALGSSYDGETGIIVDDVLAEGDPEYLEEMAAHDERYELTN</sequence>
<comment type="caution">
    <text evidence="3">The sequence shown here is derived from an EMBL/GenBank/DDBJ whole genome shotgun (WGS) entry which is preliminary data.</text>
</comment>
<feature type="transmembrane region" description="Helical" evidence="1">
    <location>
        <begin position="50"/>
        <end position="73"/>
    </location>
</feature>
<feature type="transmembrane region" description="Helical" evidence="1">
    <location>
        <begin position="239"/>
        <end position="256"/>
    </location>
</feature>
<feature type="transmembrane region" description="Helical" evidence="1">
    <location>
        <begin position="208"/>
        <end position="233"/>
    </location>
</feature>
<dbReference type="InterPro" id="IPR045340">
    <property type="entry name" value="DUF6533"/>
</dbReference>
<evidence type="ECO:0000256" key="1">
    <source>
        <dbReference type="SAM" id="Phobius"/>
    </source>
</evidence>
<evidence type="ECO:0000259" key="2">
    <source>
        <dbReference type="Pfam" id="PF20151"/>
    </source>
</evidence>
<keyword evidence="1" id="KW-0472">Membrane</keyword>
<accession>A0ABQ8JYM8</accession>
<feature type="domain" description="DUF6533" evidence="2">
    <location>
        <begin position="21"/>
        <end position="65"/>
    </location>
</feature>
<gene>
    <name evidence="3" type="ORF">C8Q71DRAFT_791738</name>
</gene>
<organism evidence="3 4">
    <name type="scientific">Rhodofomes roseus</name>
    <dbReference type="NCBI Taxonomy" id="34475"/>
    <lineage>
        <taxon>Eukaryota</taxon>
        <taxon>Fungi</taxon>
        <taxon>Dikarya</taxon>
        <taxon>Basidiomycota</taxon>
        <taxon>Agaricomycotina</taxon>
        <taxon>Agaricomycetes</taxon>
        <taxon>Polyporales</taxon>
        <taxon>Rhodofomes</taxon>
    </lineage>
</organism>
<feature type="transmembrane region" description="Helical" evidence="1">
    <location>
        <begin position="122"/>
        <end position="142"/>
    </location>
</feature>
<evidence type="ECO:0000313" key="3">
    <source>
        <dbReference type="EMBL" id="KAH9829100.1"/>
    </source>
</evidence>
<dbReference type="EMBL" id="JADCUA010000043">
    <property type="protein sequence ID" value="KAH9829100.1"/>
    <property type="molecule type" value="Genomic_DNA"/>
</dbReference>
<feature type="transmembrane region" description="Helical" evidence="1">
    <location>
        <begin position="162"/>
        <end position="187"/>
    </location>
</feature>
<dbReference type="Pfam" id="PF20151">
    <property type="entry name" value="DUF6533"/>
    <property type="match status" value="1"/>
</dbReference>
<keyword evidence="1" id="KW-1133">Transmembrane helix</keyword>
<protein>
    <recommendedName>
        <fullName evidence="2">DUF6533 domain-containing protein</fullName>
    </recommendedName>
</protein>
<feature type="transmembrane region" description="Helical" evidence="1">
    <location>
        <begin position="88"/>
        <end position="110"/>
    </location>
</feature>